<proteinExistence type="predicted"/>
<name>A0A4Y4B409_9FLAO</name>
<dbReference type="InterPro" id="IPR036297">
    <property type="entry name" value="PG0816-like_sf"/>
</dbReference>
<dbReference type="Pfam" id="PF08989">
    <property type="entry name" value="DUF1896"/>
    <property type="match status" value="1"/>
</dbReference>
<sequence length="149" mass="17507">MKRFMDMLPKKLSYFSLRLQELLNTSFPEKAWDTKFIEDRSQRAAHIYEEAFKAGNSIAQCDEIANYTLFEGLDFSKFDTVFKVVINEFDSIMGDEELRSFALKIRTICESVFQRYKLSQEFVDSTDYELLYTELTGTIAIWIEENGLQ</sequence>
<reference evidence="1 2" key="1">
    <citation type="submission" date="2019-06" db="EMBL/GenBank/DDBJ databases">
        <title>Whole genome shotgun sequence of Flavobacterium flevense NBRC 14960.</title>
        <authorList>
            <person name="Hosoyama A."/>
            <person name="Uohara A."/>
            <person name="Ohji S."/>
            <person name="Ichikawa N."/>
        </authorList>
    </citation>
    <scope>NUCLEOTIDE SEQUENCE [LARGE SCALE GENOMIC DNA]</scope>
    <source>
        <strain evidence="1 2">NBRC 14960</strain>
    </source>
</reference>
<evidence type="ECO:0000313" key="1">
    <source>
        <dbReference type="EMBL" id="GEC73777.1"/>
    </source>
</evidence>
<dbReference type="Proteomes" id="UP000316775">
    <property type="component" value="Unassembled WGS sequence"/>
</dbReference>
<evidence type="ECO:0000313" key="2">
    <source>
        <dbReference type="Proteomes" id="UP000316775"/>
    </source>
</evidence>
<accession>A0A4Y4B409</accession>
<protein>
    <recommendedName>
        <fullName evidence="3">DUF1896 domain-containing protein</fullName>
    </recommendedName>
</protein>
<dbReference type="AlphaFoldDB" id="A0A4Y4B409"/>
<comment type="caution">
    <text evidence="1">The sequence shown here is derived from an EMBL/GenBank/DDBJ whole genome shotgun (WGS) entry which is preliminary data.</text>
</comment>
<dbReference type="EMBL" id="BJNP01000067">
    <property type="protein sequence ID" value="GEC73777.1"/>
    <property type="molecule type" value="Genomic_DNA"/>
</dbReference>
<gene>
    <name evidence="1" type="ORF">FFL01_33160</name>
</gene>
<organism evidence="1 2">
    <name type="scientific">Flavobacterium flevense</name>
    <dbReference type="NCBI Taxonomy" id="983"/>
    <lineage>
        <taxon>Bacteria</taxon>
        <taxon>Pseudomonadati</taxon>
        <taxon>Bacteroidota</taxon>
        <taxon>Flavobacteriia</taxon>
        <taxon>Flavobacteriales</taxon>
        <taxon>Flavobacteriaceae</taxon>
        <taxon>Flavobacterium</taxon>
    </lineage>
</organism>
<dbReference type="Gene3D" id="1.10.8.330">
    <property type="entry name" value="PG0816-like"/>
    <property type="match status" value="1"/>
</dbReference>
<dbReference type="Gene3D" id="1.10.8.340">
    <property type="entry name" value="PG0816-like"/>
    <property type="match status" value="1"/>
</dbReference>
<dbReference type="STRING" id="983.SAMN05443543_12017"/>
<dbReference type="SUPFAM" id="SSF140753">
    <property type="entry name" value="PG0816-like"/>
    <property type="match status" value="1"/>
</dbReference>
<keyword evidence="2" id="KW-1185">Reference proteome</keyword>
<evidence type="ECO:0008006" key="3">
    <source>
        <dbReference type="Google" id="ProtNLM"/>
    </source>
</evidence>
<dbReference type="InterPro" id="IPR015082">
    <property type="entry name" value="DUF1896"/>
</dbReference>